<dbReference type="EMBL" id="UZAF01022178">
    <property type="protein sequence ID" value="VDO83645.1"/>
    <property type="molecule type" value="Genomic_DNA"/>
</dbReference>
<evidence type="ECO:0000313" key="1">
    <source>
        <dbReference type="EMBL" id="VDO83645.1"/>
    </source>
</evidence>
<name>A0A0N4X7R7_HAEPC</name>
<accession>A0A0N4X7R7</accession>
<dbReference type="WBParaSite" id="HPLM_0002040901-mRNA-1">
    <property type="protein sequence ID" value="HPLM_0002040901-mRNA-1"/>
    <property type="gene ID" value="HPLM_0002040901"/>
</dbReference>
<keyword evidence="2" id="KW-1185">Reference proteome</keyword>
<dbReference type="Proteomes" id="UP000268014">
    <property type="component" value="Unassembled WGS sequence"/>
</dbReference>
<evidence type="ECO:0000313" key="3">
    <source>
        <dbReference type="WBParaSite" id="HPLM_0002040901-mRNA-1"/>
    </source>
</evidence>
<proteinExistence type="predicted"/>
<organism evidence="3">
    <name type="scientific">Haemonchus placei</name>
    <name type="common">Barber's pole worm</name>
    <dbReference type="NCBI Taxonomy" id="6290"/>
    <lineage>
        <taxon>Eukaryota</taxon>
        <taxon>Metazoa</taxon>
        <taxon>Ecdysozoa</taxon>
        <taxon>Nematoda</taxon>
        <taxon>Chromadorea</taxon>
        <taxon>Rhabditida</taxon>
        <taxon>Rhabditina</taxon>
        <taxon>Rhabditomorpha</taxon>
        <taxon>Strongyloidea</taxon>
        <taxon>Trichostrongylidae</taxon>
        <taxon>Haemonchus</taxon>
    </lineage>
</organism>
<reference evidence="3" key="1">
    <citation type="submission" date="2017-02" db="UniProtKB">
        <authorList>
            <consortium name="WormBaseParasite"/>
        </authorList>
    </citation>
    <scope>IDENTIFICATION</scope>
</reference>
<reference evidence="1 2" key="2">
    <citation type="submission" date="2018-11" db="EMBL/GenBank/DDBJ databases">
        <authorList>
            <consortium name="Pathogen Informatics"/>
        </authorList>
    </citation>
    <scope>NUCLEOTIDE SEQUENCE [LARGE SCALE GENOMIC DNA]</scope>
    <source>
        <strain evidence="1 2">MHpl1</strain>
    </source>
</reference>
<gene>
    <name evidence="1" type="ORF">HPLM_LOCUS20401</name>
</gene>
<sequence length="214" mass="23647">MASAIVVGEGRLAAFVTKLLCSNGTPVALYGTGKPMRESIEALVQEHVEKIFPLQFIDDLRHQQDMIARLMDNLRMTDDVSRLHGDVIIDATRTSNSPILRAVRRFFPDAAVMSLDGPAHDEKTISVHLYEPFEVTRIAQIIPPLPADSTSVARVRSILNKADVAEVNAEQGDFAEKALNALRDEDATTPQFEQVIASIIPKRSPINQTHTVMH</sequence>
<dbReference type="AlphaFoldDB" id="A0A0N4X7R7"/>
<dbReference type="OMA" id="KVNAQKF"/>
<protein>
    <submittedName>
        <fullName evidence="3">Precorrin-2 dehydrogenase</fullName>
    </submittedName>
</protein>
<dbReference type="OrthoDB" id="5794598at2759"/>
<evidence type="ECO:0000313" key="2">
    <source>
        <dbReference type="Proteomes" id="UP000268014"/>
    </source>
</evidence>